<name>A0A4S8ICH6_MUSBA</name>
<comment type="caution">
    <text evidence="1">The sequence shown here is derived from an EMBL/GenBank/DDBJ whole genome shotgun (WGS) entry which is preliminary data.</text>
</comment>
<keyword evidence="2" id="KW-1185">Reference proteome</keyword>
<sequence length="77" mass="8064">MRLPSSFRQETAFDLTKQRAGATGSSTSACCDLERVFPARVETGGASAQWVWRGCVRAPGGIPGSREDGTGSCPSCP</sequence>
<dbReference type="PROSITE" id="PS51257">
    <property type="entry name" value="PROKAR_LIPOPROTEIN"/>
    <property type="match status" value="1"/>
</dbReference>
<dbReference type="Proteomes" id="UP000317650">
    <property type="component" value="Chromosome 2"/>
</dbReference>
<protein>
    <submittedName>
        <fullName evidence="1">Uncharacterized protein</fullName>
    </submittedName>
</protein>
<evidence type="ECO:0000313" key="2">
    <source>
        <dbReference type="Proteomes" id="UP000317650"/>
    </source>
</evidence>
<gene>
    <name evidence="1" type="ORF">C4D60_Mb02t22040</name>
</gene>
<accession>A0A4S8ICH6</accession>
<evidence type="ECO:0000313" key="1">
    <source>
        <dbReference type="EMBL" id="THU45823.1"/>
    </source>
</evidence>
<dbReference type="AlphaFoldDB" id="A0A4S8ICH6"/>
<proteinExistence type="predicted"/>
<dbReference type="EMBL" id="PYDT01000011">
    <property type="protein sequence ID" value="THU45823.1"/>
    <property type="molecule type" value="Genomic_DNA"/>
</dbReference>
<reference evidence="1 2" key="1">
    <citation type="journal article" date="2019" name="Nat. Plants">
        <title>Genome sequencing of Musa balbisiana reveals subgenome evolution and function divergence in polyploid bananas.</title>
        <authorList>
            <person name="Yao X."/>
        </authorList>
    </citation>
    <scope>NUCLEOTIDE SEQUENCE [LARGE SCALE GENOMIC DNA]</scope>
    <source>
        <strain evidence="2">cv. DH-PKW</strain>
        <tissue evidence="1">Leaves</tissue>
    </source>
</reference>
<organism evidence="1 2">
    <name type="scientific">Musa balbisiana</name>
    <name type="common">Banana</name>
    <dbReference type="NCBI Taxonomy" id="52838"/>
    <lineage>
        <taxon>Eukaryota</taxon>
        <taxon>Viridiplantae</taxon>
        <taxon>Streptophyta</taxon>
        <taxon>Embryophyta</taxon>
        <taxon>Tracheophyta</taxon>
        <taxon>Spermatophyta</taxon>
        <taxon>Magnoliopsida</taxon>
        <taxon>Liliopsida</taxon>
        <taxon>Zingiberales</taxon>
        <taxon>Musaceae</taxon>
        <taxon>Musa</taxon>
    </lineage>
</organism>